<comment type="caution">
    <text evidence="5">The sequence shown here is derived from an EMBL/GenBank/DDBJ whole genome shotgun (WGS) entry which is preliminary data.</text>
</comment>
<dbReference type="EMBL" id="BAABAL010000013">
    <property type="protein sequence ID" value="GAA4011414.1"/>
    <property type="molecule type" value="Genomic_DNA"/>
</dbReference>
<dbReference type="Gene3D" id="3.40.800.10">
    <property type="entry name" value="Ureohydrolase domain"/>
    <property type="match status" value="1"/>
</dbReference>
<organism evidence="5 6">
    <name type="scientific">Allokutzneria multivorans</name>
    <dbReference type="NCBI Taxonomy" id="1142134"/>
    <lineage>
        <taxon>Bacteria</taxon>
        <taxon>Bacillati</taxon>
        <taxon>Actinomycetota</taxon>
        <taxon>Actinomycetes</taxon>
        <taxon>Pseudonocardiales</taxon>
        <taxon>Pseudonocardiaceae</taxon>
        <taxon>Allokutzneria</taxon>
    </lineage>
</organism>
<gene>
    <name evidence="5" type="ORF">GCM10022247_37270</name>
</gene>
<dbReference type="PANTHER" id="PTHR43782:SF3">
    <property type="entry name" value="ARGINASE"/>
    <property type="match status" value="1"/>
</dbReference>
<sequence length="262" mass="27888">MTTVLCVPQWQGSAAPNAPRLVAGARRVAELVPCDTRVTLPVRETAGERDGGVRSFDVIEENTALIRKALAGTDDFVVTVGGDCGVDLAPVAAAHARYGDELTVLWIDAHPDLYTPQTLPSGAFHGMVLRTLLGDGHASLVPDRPLRPEQVIFTGRRAGDDSELEYLARQGMRSHGVPDFEAALEGIRGPVYAHIDLDVLEPTVFASMCYPEPAGVAPQRLIDLVSAVDGLVGAAITEYAPADPADEAEAEIIRRVGAALRH</sequence>
<accession>A0ABP7SGL7</accession>
<dbReference type="PANTHER" id="PTHR43782">
    <property type="entry name" value="ARGINASE"/>
    <property type="match status" value="1"/>
</dbReference>
<evidence type="ECO:0000256" key="3">
    <source>
        <dbReference type="ARBA" id="ARBA00023211"/>
    </source>
</evidence>
<keyword evidence="1" id="KW-0479">Metal-binding</keyword>
<evidence type="ECO:0000313" key="6">
    <source>
        <dbReference type="Proteomes" id="UP001501747"/>
    </source>
</evidence>
<comment type="similarity">
    <text evidence="4">Belongs to the arginase family.</text>
</comment>
<keyword evidence="3" id="KW-0464">Manganese</keyword>
<dbReference type="RefSeq" id="WP_344876431.1">
    <property type="nucleotide sequence ID" value="NZ_BAABAL010000013.1"/>
</dbReference>
<evidence type="ECO:0000256" key="1">
    <source>
        <dbReference type="ARBA" id="ARBA00022723"/>
    </source>
</evidence>
<dbReference type="PRINTS" id="PR00116">
    <property type="entry name" value="ARGINASE"/>
</dbReference>
<evidence type="ECO:0000256" key="4">
    <source>
        <dbReference type="PROSITE-ProRule" id="PRU00742"/>
    </source>
</evidence>
<evidence type="ECO:0000313" key="5">
    <source>
        <dbReference type="EMBL" id="GAA4011414.1"/>
    </source>
</evidence>
<evidence type="ECO:0000256" key="2">
    <source>
        <dbReference type="ARBA" id="ARBA00022801"/>
    </source>
</evidence>
<keyword evidence="6" id="KW-1185">Reference proteome</keyword>
<dbReference type="CDD" id="cd09999">
    <property type="entry name" value="Arginase-like_1"/>
    <property type="match status" value="1"/>
</dbReference>
<name>A0ABP7SGL7_9PSEU</name>
<dbReference type="Pfam" id="PF00491">
    <property type="entry name" value="Arginase"/>
    <property type="match status" value="1"/>
</dbReference>
<dbReference type="SUPFAM" id="SSF52768">
    <property type="entry name" value="Arginase/deacetylase"/>
    <property type="match status" value="1"/>
</dbReference>
<keyword evidence="2" id="KW-0378">Hydrolase</keyword>
<proteinExistence type="inferred from homology"/>
<dbReference type="InterPro" id="IPR006035">
    <property type="entry name" value="Ureohydrolase"/>
</dbReference>
<reference evidence="6" key="1">
    <citation type="journal article" date="2019" name="Int. J. Syst. Evol. Microbiol.">
        <title>The Global Catalogue of Microorganisms (GCM) 10K type strain sequencing project: providing services to taxonomists for standard genome sequencing and annotation.</title>
        <authorList>
            <consortium name="The Broad Institute Genomics Platform"/>
            <consortium name="The Broad Institute Genome Sequencing Center for Infectious Disease"/>
            <person name="Wu L."/>
            <person name="Ma J."/>
        </authorList>
    </citation>
    <scope>NUCLEOTIDE SEQUENCE [LARGE SCALE GENOMIC DNA]</scope>
    <source>
        <strain evidence="6">JCM 17342</strain>
    </source>
</reference>
<dbReference type="InterPro" id="IPR023696">
    <property type="entry name" value="Ureohydrolase_dom_sf"/>
</dbReference>
<dbReference type="Proteomes" id="UP001501747">
    <property type="component" value="Unassembled WGS sequence"/>
</dbReference>
<protein>
    <submittedName>
        <fullName evidence="5">Arginase family protein</fullName>
    </submittedName>
</protein>
<dbReference type="PROSITE" id="PS51409">
    <property type="entry name" value="ARGINASE_2"/>
    <property type="match status" value="1"/>
</dbReference>